<evidence type="ECO:0000256" key="4">
    <source>
        <dbReference type="ARBA" id="ARBA00023134"/>
    </source>
</evidence>
<dbReference type="GO" id="GO:0003924">
    <property type="term" value="F:GTPase activity"/>
    <property type="evidence" value="ECO:0007669"/>
    <property type="project" value="TreeGrafter"/>
</dbReference>
<evidence type="ECO:0000256" key="2">
    <source>
        <dbReference type="ARBA" id="ARBA00022741"/>
    </source>
</evidence>
<dbReference type="FunFam" id="3.40.50.300:FF:000541">
    <property type="entry name" value="Immunity related GTPase M"/>
    <property type="match status" value="1"/>
</dbReference>
<dbReference type="InterPro" id="IPR051515">
    <property type="entry name" value="IRG"/>
</dbReference>
<keyword evidence="3" id="KW-0378">Hydrolase</keyword>
<dbReference type="PANTHER" id="PTHR32341:SF15">
    <property type="entry name" value="INTERFERON-GAMMA-INDUCIBLE GTPASE 10-RELATED"/>
    <property type="match status" value="1"/>
</dbReference>
<dbReference type="PROSITE" id="PS51716">
    <property type="entry name" value="G_IRG"/>
    <property type="match status" value="1"/>
</dbReference>
<sequence>MVSSAQFSCVQATRARLPCPEDSVLGSWAMDQASRTPWSTEGGASASYSLGTLLKDVEMRSRILSQETWDSILSHLEEGDVPKAASAIKAALKDIDNVPLSIAVTGETGAGKSTFINALRRVGHEEESAAPAGPVVTTTEGTAYHHLKCPGVTVWDLPGHGGTDFPLPKYLEEIADYDLFFVISATRFKDSDAQLARAIANMKKKVYFVRTKVDHDLITEQRSKPKTFNKDKVLQEIRDYFVRQLQEASVTADRVFLVSSLERSDYDFPELENTLLRDLPAHKRHIFTQFLSSIMEAAIDQKRDSLKQKFLSSIMEAAIDQKRDSLKQMVWLEALKAGLWAAIPVMGLFSDSDIEKLQETLTRYRSYFGLDDASLEQMARELHVSVEHLKANLQSPHLLSVETEESLWEMLKQYIEKVLSVMGGPIAVGLYFTKTFYLQNYFLETVASDAKALLKKEDLFGDSVGSEEGYSK</sequence>
<name>G5BCC1_HETGA</name>
<dbReference type="AlphaFoldDB" id="G5BCC1"/>
<comment type="similarity">
    <text evidence="1">Belongs to the TRAFAC class dynamin-like GTPase superfamily. IRG family.</text>
</comment>
<dbReference type="GO" id="GO:0005789">
    <property type="term" value="C:endoplasmic reticulum membrane"/>
    <property type="evidence" value="ECO:0007669"/>
    <property type="project" value="TreeGrafter"/>
</dbReference>
<organism evidence="6 7">
    <name type="scientific">Heterocephalus glaber</name>
    <name type="common">Naked mole rat</name>
    <dbReference type="NCBI Taxonomy" id="10181"/>
    <lineage>
        <taxon>Eukaryota</taxon>
        <taxon>Metazoa</taxon>
        <taxon>Chordata</taxon>
        <taxon>Craniata</taxon>
        <taxon>Vertebrata</taxon>
        <taxon>Euteleostomi</taxon>
        <taxon>Mammalia</taxon>
        <taxon>Eutheria</taxon>
        <taxon>Euarchontoglires</taxon>
        <taxon>Glires</taxon>
        <taxon>Rodentia</taxon>
        <taxon>Hystricomorpha</taxon>
        <taxon>Bathyergidae</taxon>
        <taxon>Heterocephalus</taxon>
    </lineage>
</organism>
<keyword evidence="2" id="KW-0547">Nucleotide-binding</keyword>
<dbReference type="Pfam" id="PF05049">
    <property type="entry name" value="IIGP"/>
    <property type="match status" value="1"/>
</dbReference>
<dbReference type="InterPro" id="IPR027417">
    <property type="entry name" value="P-loop_NTPase"/>
</dbReference>
<keyword evidence="4" id="KW-0342">GTP-binding</keyword>
<dbReference type="GO" id="GO:0035458">
    <property type="term" value="P:cellular response to interferon-beta"/>
    <property type="evidence" value="ECO:0007669"/>
    <property type="project" value="TreeGrafter"/>
</dbReference>
<feature type="domain" description="IRG-type G" evidence="5">
    <location>
        <begin position="98"/>
        <end position="278"/>
    </location>
</feature>
<evidence type="ECO:0000256" key="3">
    <source>
        <dbReference type="ARBA" id="ARBA00022801"/>
    </source>
</evidence>
<evidence type="ECO:0000313" key="7">
    <source>
        <dbReference type="Proteomes" id="UP000006813"/>
    </source>
</evidence>
<dbReference type="InParanoid" id="G5BCC1"/>
<proteinExistence type="inferred from homology"/>
<dbReference type="EMBL" id="JH169536">
    <property type="protein sequence ID" value="EHB06931.1"/>
    <property type="molecule type" value="Genomic_DNA"/>
</dbReference>
<dbReference type="GO" id="GO:0000045">
    <property type="term" value="P:autophagosome assembly"/>
    <property type="evidence" value="ECO:0007669"/>
    <property type="project" value="TreeGrafter"/>
</dbReference>
<evidence type="ECO:0000256" key="1">
    <source>
        <dbReference type="ARBA" id="ARBA00005429"/>
    </source>
</evidence>
<dbReference type="Proteomes" id="UP000006813">
    <property type="component" value="Unassembled WGS sequence"/>
</dbReference>
<evidence type="ECO:0000313" key="6">
    <source>
        <dbReference type="EMBL" id="EHB06931.1"/>
    </source>
</evidence>
<dbReference type="Gene3D" id="3.40.50.300">
    <property type="entry name" value="P-loop containing nucleotide triphosphate hydrolases"/>
    <property type="match status" value="1"/>
</dbReference>
<dbReference type="SUPFAM" id="SSF52540">
    <property type="entry name" value="P-loop containing nucleoside triphosphate hydrolases"/>
    <property type="match status" value="1"/>
</dbReference>
<dbReference type="InterPro" id="IPR007743">
    <property type="entry name" value="Immunity-related_GTPase-like"/>
</dbReference>
<dbReference type="FunCoup" id="G5BCC1">
    <property type="interactions" value="80"/>
</dbReference>
<gene>
    <name evidence="6" type="ORF">GW7_14860</name>
</gene>
<accession>G5BCC1</accession>
<dbReference type="eggNOG" id="ENOG502S70P">
    <property type="taxonomic scope" value="Eukaryota"/>
</dbReference>
<protein>
    <submittedName>
        <fullName evidence="6">Interferon-inducible GTPase 1</fullName>
    </submittedName>
</protein>
<dbReference type="InterPro" id="IPR030385">
    <property type="entry name" value="G_IRG_dom"/>
</dbReference>
<dbReference type="GO" id="GO:0045087">
    <property type="term" value="P:innate immune response"/>
    <property type="evidence" value="ECO:0007669"/>
    <property type="project" value="TreeGrafter"/>
</dbReference>
<reference evidence="6 7" key="1">
    <citation type="journal article" date="2011" name="Nature">
        <title>Genome sequencing reveals insights into physiology and longevity of the naked mole rat.</title>
        <authorList>
            <person name="Kim E.B."/>
            <person name="Fang X."/>
            <person name="Fushan A.A."/>
            <person name="Huang Z."/>
            <person name="Lobanov A.V."/>
            <person name="Han L."/>
            <person name="Marino S.M."/>
            <person name="Sun X."/>
            <person name="Turanov A.A."/>
            <person name="Yang P."/>
            <person name="Yim S.H."/>
            <person name="Zhao X."/>
            <person name="Kasaikina M.V."/>
            <person name="Stoletzki N."/>
            <person name="Peng C."/>
            <person name="Polak P."/>
            <person name="Xiong Z."/>
            <person name="Kiezun A."/>
            <person name="Zhu Y."/>
            <person name="Chen Y."/>
            <person name="Kryukov G.V."/>
            <person name="Zhang Q."/>
            <person name="Peshkin L."/>
            <person name="Yang L."/>
            <person name="Bronson R.T."/>
            <person name="Buffenstein R."/>
            <person name="Wang B."/>
            <person name="Han C."/>
            <person name="Li Q."/>
            <person name="Chen L."/>
            <person name="Zhao W."/>
            <person name="Sunyaev S.R."/>
            <person name="Park T.J."/>
            <person name="Zhang G."/>
            <person name="Wang J."/>
            <person name="Gladyshev V.N."/>
        </authorList>
    </citation>
    <scope>NUCLEOTIDE SEQUENCE [LARGE SCALE GENOMIC DNA]</scope>
</reference>
<dbReference type="PANTHER" id="PTHR32341">
    <property type="entry name" value="INTERFERON-INDUCIBLE GTPASE"/>
    <property type="match status" value="1"/>
</dbReference>
<evidence type="ECO:0000259" key="5">
    <source>
        <dbReference type="PROSITE" id="PS51716"/>
    </source>
</evidence>
<dbReference type="GO" id="GO:0005525">
    <property type="term" value="F:GTP binding"/>
    <property type="evidence" value="ECO:0007669"/>
    <property type="project" value="UniProtKB-KW"/>
</dbReference>